<sequence length="92" mass="10295">MARSHSRPTNSQFADFETTTISEDSIEQPDLTDQESELEVSDHGRVKYVLGATYKGHGKNVQNIIAKTRSFDEPIRPLQPPHAATPTIRSVF</sequence>
<feature type="compositionally biased region" description="Acidic residues" evidence="1">
    <location>
        <begin position="24"/>
        <end position="39"/>
    </location>
</feature>
<dbReference type="EMBL" id="CATQJA010001174">
    <property type="protein sequence ID" value="CAJ0566169.1"/>
    <property type="molecule type" value="Genomic_DNA"/>
</dbReference>
<dbReference type="Proteomes" id="UP001177023">
    <property type="component" value="Unassembled WGS sequence"/>
</dbReference>
<dbReference type="EMBL" id="CATQJA010001187">
    <property type="protein sequence ID" value="CAJ0566221.1"/>
    <property type="molecule type" value="Genomic_DNA"/>
</dbReference>
<comment type="caution">
    <text evidence="2">The sequence shown here is derived from an EMBL/GenBank/DDBJ whole genome shotgun (WGS) entry which is preliminary data.</text>
</comment>
<organism evidence="2 4">
    <name type="scientific">Mesorhabditis spiculigera</name>
    <dbReference type="NCBI Taxonomy" id="96644"/>
    <lineage>
        <taxon>Eukaryota</taxon>
        <taxon>Metazoa</taxon>
        <taxon>Ecdysozoa</taxon>
        <taxon>Nematoda</taxon>
        <taxon>Chromadorea</taxon>
        <taxon>Rhabditida</taxon>
        <taxon>Rhabditina</taxon>
        <taxon>Rhabditomorpha</taxon>
        <taxon>Rhabditoidea</taxon>
        <taxon>Rhabditidae</taxon>
        <taxon>Mesorhabditinae</taxon>
        <taxon>Mesorhabditis</taxon>
    </lineage>
</organism>
<dbReference type="AlphaFoldDB" id="A0AA36FSZ9"/>
<keyword evidence="4" id="KW-1185">Reference proteome</keyword>
<evidence type="ECO:0000313" key="4">
    <source>
        <dbReference type="Proteomes" id="UP001177023"/>
    </source>
</evidence>
<evidence type="ECO:0000256" key="1">
    <source>
        <dbReference type="SAM" id="MobiDB-lite"/>
    </source>
</evidence>
<protein>
    <submittedName>
        <fullName evidence="2">Uncharacterized protein</fullName>
    </submittedName>
</protein>
<feature type="compositionally biased region" description="Polar residues" evidence="1">
    <location>
        <begin position="7"/>
        <end position="23"/>
    </location>
</feature>
<gene>
    <name evidence="2" type="ORF">MSPICULIGERA_LOCUS4784</name>
    <name evidence="3" type="ORF">MSPICULIGERA_LOCUS4833</name>
</gene>
<accession>A0AA36FSZ9</accession>
<evidence type="ECO:0000313" key="2">
    <source>
        <dbReference type="EMBL" id="CAJ0566169.1"/>
    </source>
</evidence>
<feature type="region of interest" description="Disordered" evidence="1">
    <location>
        <begin position="1"/>
        <end position="40"/>
    </location>
</feature>
<reference evidence="2" key="1">
    <citation type="submission" date="2023-06" db="EMBL/GenBank/DDBJ databases">
        <authorList>
            <person name="Delattre M."/>
        </authorList>
    </citation>
    <scope>NUCLEOTIDE SEQUENCE</scope>
    <source>
        <strain evidence="2">AF72</strain>
    </source>
</reference>
<evidence type="ECO:0000313" key="3">
    <source>
        <dbReference type="EMBL" id="CAJ0566221.1"/>
    </source>
</evidence>
<name>A0AA36FSZ9_9BILA</name>
<proteinExistence type="predicted"/>
<feature type="non-terminal residue" evidence="2">
    <location>
        <position position="1"/>
    </location>
</feature>